<dbReference type="EMBL" id="CP003774">
    <property type="protein sequence ID" value="AFQ49468.1"/>
    <property type="molecule type" value="Genomic_DNA"/>
</dbReference>
<reference evidence="1 2" key="1">
    <citation type="journal article" date="2012" name="J. Bacteriol.">
        <title>Complete Genome Sequence of Burkholderia sp. Strain GG4, a Betaproteobacterium That Reduces 3-Oxo-N-Acylhomoserine Lactones and Produces Different N-Acylhomoserine Lactones.</title>
        <authorList>
            <person name="Hong K.W."/>
            <person name="Koh C.L."/>
            <person name="Sam C.K."/>
            <person name="Yin W.F."/>
            <person name="Chan K.G."/>
        </authorList>
    </citation>
    <scope>NUCLEOTIDE SEQUENCE [LARGE SCALE GENOMIC DNA]</scope>
    <source>
        <strain evidence="1 2">GG4</strain>
    </source>
</reference>
<sequence length="47" mass="5084">MVATHTIAIGRLMVELAEVLAYAQGLSHECRRYTADYMGGGRAAVDD</sequence>
<evidence type="ECO:0000313" key="2">
    <source>
        <dbReference type="Proteomes" id="UP000032866"/>
    </source>
</evidence>
<organism evidence="1 2">
    <name type="scientific">Burkholderia cepacia GG4</name>
    <dbReference type="NCBI Taxonomy" id="1009846"/>
    <lineage>
        <taxon>Bacteria</taxon>
        <taxon>Pseudomonadati</taxon>
        <taxon>Pseudomonadota</taxon>
        <taxon>Betaproteobacteria</taxon>
        <taxon>Burkholderiales</taxon>
        <taxon>Burkholderiaceae</taxon>
        <taxon>Burkholderia</taxon>
        <taxon>Burkholderia cepacia complex</taxon>
    </lineage>
</organism>
<dbReference type="KEGG" id="bct:GEM_3072"/>
<dbReference type="Proteomes" id="UP000032866">
    <property type="component" value="Chromosome 1"/>
</dbReference>
<accession>A0A9W3K2A0</accession>
<protein>
    <submittedName>
        <fullName evidence="1">Uncharacterized protein</fullName>
    </submittedName>
</protein>
<dbReference type="AlphaFoldDB" id="A0A9W3K2A0"/>
<dbReference type="RefSeq" id="WP_014898285.1">
    <property type="nucleotide sequence ID" value="NC_018513.1"/>
</dbReference>
<evidence type="ECO:0000313" key="1">
    <source>
        <dbReference type="EMBL" id="AFQ49468.1"/>
    </source>
</evidence>
<gene>
    <name evidence="1" type="ORF">GEM_3072</name>
</gene>
<proteinExistence type="predicted"/>
<name>A0A9W3K2A0_BURCE</name>